<evidence type="ECO:0000313" key="8">
    <source>
        <dbReference type="EMBL" id="KDR17165.1"/>
    </source>
</evidence>
<dbReference type="SUPFAM" id="SSF57850">
    <property type="entry name" value="RING/U-box"/>
    <property type="match status" value="1"/>
</dbReference>
<organism evidence="8 9">
    <name type="scientific">Zootermopsis nevadensis</name>
    <name type="common">Dampwood termite</name>
    <dbReference type="NCBI Taxonomy" id="136037"/>
    <lineage>
        <taxon>Eukaryota</taxon>
        <taxon>Metazoa</taxon>
        <taxon>Ecdysozoa</taxon>
        <taxon>Arthropoda</taxon>
        <taxon>Hexapoda</taxon>
        <taxon>Insecta</taxon>
        <taxon>Pterygota</taxon>
        <taxon>Neoptera</taxon>
        <taxon>Polyneoptera</taxon>
        <taxon>Dictyoptera</taxon>
        <taxon>Blattodea</taxon>
        <taxon>Blattoidea</taxon>
        <taxon>Termitoidae</taxon>
        <taxon>Termopsidae</taxon>
        <taxon>Zootermopsis</taxon>
    </lineage>
</organism>
<comment type="similarity">
    <text evidence="1 6">Belongs to the SINA (Seven in absentia) family.</text>
</comment>
<dbReference type="InterPro" id="IPR013083">
    <property type="entry name" value="Znf_RING/FYVE/PHD"/>
</dbReference>
<comment type="function">
    <text evidence="6">E3 ubiquitin-protein ligase that mediates ubiquitination and subsequent proteasomal degradation of target proteins. E3 ubiquitin ligases accept ubiquitin from an E2 ubiquitin-conjugating enzyme in the form of a thioester and then directly transfers the ubiquitin to targeted substrates.</text>
</comment>
<sequence length="284" mass="32727">MADGEMKLLLENRRLMNGSVEDVLKQCLPDILECPVCFESMEPPISLCKNGHNICPRCRPRLNNCPTCRQSILLTRNVALEKLAERCLEKCQNCDVGCEVKKASIHDIFSHMKVCAYRLYNCEPGRSVGCCWSGRRWEILNHVGETHKRTLILTNNNVCKIKDFINYDHTLTTQVILAHGELFWFHHEKNSFKSKFFGAVQYVGPEENAAKYKYEVEFFSRNPIGMNIKFSRNTHTDTEIIDDVFSSEECLCVSILAMRQFVSEDKLRFSLKVIQNEEDCAVVN</sequence>
<keyword evidence="2 6" id="KW-0479">Metal-binding</keyword>
<dbReference type="InterPro" id="IPR001841">
    <property type="entry name" value="Znf_RING"/>
</dbReference>
<dbReference type="PROSITE" id="PS50089">
    <property type="entry name" value="ZF_RING_2"/>
    <property type="match status" value="1"/>
</dbReference>
<dbReference type="GO" id="GO:0043161">
    <property type="term" value="P:proteasome-mediated ubiquitin-dependent protein catabolic process"/>
    <property type="evidence" value="ECO:0007669"/>
    <property type="project" value="TreeGrafter"/>
</dbReference>
<dbReference type="EMBL" id="KK852751">
    <property type="protein sequence ID" value="KDR17165.1"/>
    <property type="molecule type" value="Genomic_DNA"/>
</dbReference>
<comment type="pathway">
    <text evidence="6">Protein modification; protein ubiquitination.</text>
</comment>
<reference evidence="8 9" key="1">
    <citation type="journal article" date="2014" name="Nat. Commun.">
        <title>Molecular traces of alternative social organization in a termite genome.</title>
        <authorList>
            <person name="Terrapon N."/>
            <person name="Li C."/>
            <person name="Robertson H.M."/>
            <person name="Ji L."/>
            <person name="Meng X."/>
            <person name="Booth W."/>
            <person name="Chen Z."/>
            <person name="Childers C.P."/>
            <person name="Glastad K.M."/>
            <person name="Gokhale K."/>
            <person name="Gowin J."/>
            <person name="Gronenberg W."/>
            <person name="Hermansen R.A."/>
            <person name="Hu H."/>
            <person name="Hunt B.G."/>
            <person name="Huylmans A.K."/>
            <person name="Khalil S.M."/>
            <person name="Mitchell R.D."/>
            <person name="Munoz-Torres M.C."/>
            <person name="Mustard J.A."/>
            <person name="Pan H."/>
            <person name="Reese J.T."/>
            <person name="Scharf M.E."/>
            <person name="Sun F."/>
            <person name="Vogel H."/>
            <person name="Xiao J."/>
            <person name="Yang W."/>
            <person name="Yang Z."/>
            <person name="Yang Z."/>
            <person name="Zhou J."/>
            <person name="Zhu J."/>
            <person name="Brent C.S."/>
            <person name="Elsik C.G."/>
            <person name="Goodisman M.A."/>
            <person name="Liberles D.A."/>
            <person name="Roe R.M."/>
            <person name="Vargo E.L."/>
            <person name="Vilcinskas A."/>
            <person name="Wang J."/>
            <person name="Bornberg-Bauer E."/>
            <person name="Korb J."/>
            <person name="Zhang G."/>
            <person name="Liebig J."/>
        </authorList>
    </citation>
    <scope>NUCLEOTIDE SEQUENCE [LARGE SCALE GENOMIC DNA]</scope>
    <source>
        <tissue evidence="8">Whole organism</tissue>
    </source>
</reference>
<dbReference type="PANTHER" id="PTHR45877">
    <property type="entry name" value="E3 UBIQUITIN-PROTEIN LIGASE SIAH2"/>
    <property type="match status" value="1"/>
</dbReference>
<dbReference type="InParanoid" id="A0A067R2B4"/>
<dbReference type="Gene3D" id="2.60.210.10">
    <property type="entry name" value="Apoptosis, Tumor Necrosis Factor Receptor Associated Protein 2, Chain A"/>
    <property type="match status" value="1"/>
</dbReference>
<dbReference type="GO" id="GO:0005737">
    <property type="term" value="C:cytoplasm"/>
    <property type="evidence" value="ECO:0007669"/>
    <property type="project" value="InterPro"/>
</dbReference>
<accession>A0A067R2B4</accession>
<proteinExistence type="inferred from homology"/>
<dbReference type="Pfam" id="PF03145">
    <property type="entry name" value="Sina_TRAF"/>
    <property type="match status" value="1"/>
</dbReference>
<dbReference type="InterPro" id="IPR008974">
    <property type="entry name" value="TRAF-like"/>
</dbReference>
<dbReference type="STRING" id="136037.A0A067R2B4"/>
<keyword evidence="4 6" id="KW-0862">Zinc</keyword>
<evidence type="ECO:0000256" key="1">
    <source>
        <dbReference type="ARBA" id="ARBA00009119"/>
    </source>
</evidence>
<keyword evidence="3 5" id="KW-0863">Zinc-finger</keyword>
<name>A0A067R2B4_ZOONE</name>
<dbReference type="SUPFAM" id="SSF49599">
    <property type="entry name" value="TRAF domain-like"/>
    <property type="match status" value="1"/>
</dbReference>
<keyword evidence="9" id="KW-1185">Reference proteome</keyword>
<evidence type="ECO:0000259" key="7">
    <source>
        <dbReference type="PROSITE" id="PS50089"/>
    </source>
</evidence>
<dbReference type="GO" id="GO:0016567">
    <property type="term" value="P:protein ubiquitination"/>
    <property type="evidence" value="ECO:0007669"/>
    <property type="project" value="UniProtKB-UniPathway"/>
</dbReference>
<dbReference type="eggNOG" id="KOG3002">
    <property type="taxonomic scope" value="Eukaryota"/>
</dbReference>
<evidence type="ECO:0000256" key="4">
    <source>
        <dbReference type="ARBA" id="ARBA00022833"/>
    </source>
</evidence>
<protein>
    <recommendedName>
        <fullName evidence="6">E3 ubiquitin-protein ligase</fullName>
        <ecNumber evidence="6">2.3.2.27</ecNumber>
    </recommendedName>
</protein>
<comment type="domain">
    <text evidence="6">The SBD domain (substrate-binding domain) mediates the interaction with substrate proteins. It is related to the TRAF family.</text>
</comment>
<dbReference type="UniPathway" id="UPA00143"/>
<dbReference type="PANTHER" id="PTHR45877:SF2">
    <property type="entry name" value="E3 UBIQUITIN-PROTEIN LIGASE SINA-RELATED"/>
    <property type="match status" value="1"/>
</dbReference>
<dbReference type="GO" id="GO:0061630">
    <property type="term" value="F:ubiquitin protein ligase activity"/>
    <property type="evidence" value="ECO:0007669"/>
    <property type="project" value="UniProtKB-EC"/>
</dbReference>
<dbReference type="InterPro" id="IPR049548">
    <property type="entry name" value="Sina-like_RING"/>
</dbReference>
<dbReference type="GO" id="GO:0031624">
    <property type="term" value="F:ubiquitin conjugating enzyme binding"/>
    <property type="evidence" value="ECO:0007669"/>
    <property type="project" value="TreeGrafter"/>
</dbReference>
<dbReference type="Gene3D" id="3.30.40.10">
    <property type="entry name" value="Zinc/RING finger domain, C3HC4 (zinc finger)"/>
    <property type="match status" value="2"/>
</dbReference>
<dbReference type="Proteomes" id="UP000027135">
    <property type="component" value="Unassembled WGS sequence"/>
</dbReference>
<comment type="catalytic activity">
    <reaction evidence="6">
        <text>S-ubiquitinyl-[E2 ubiquitin-conjugating enzyme]-L-cysteine + [acceptor protein]-L-lysine = [E2 ubiquitin-conjugating enzyme]-L-cysteine + N(6)-ubiquitinyl-[acceptor protein]-L-lysine.</text>
        <dbReference type="EC" id="2.3.2.27"/>
    </reaction>
</comment>
<gene>
    <name evidence="8" type="ORF">L798_08426</name>
</gene>
<dbReference type="AlphaFoldDB" id="A0A067R2B4"/>
<feature type="domain" description="RING-type" evidence="7">
    <location>
        <begin position="34"/>
        <end position="69"/>
    </location>
</feature>
<evidence type="ECO:0000256" key="6">
    <source>
        <dbReference type="RuleBase" id="RU201113"/>
    </source>
</evidence>
<keyword evidence="6" id="KW-0833">Ubl conjugation pathway</keyword>
<dbReference type="Pfam" id="PF21362">
    <property type="entry name" value="Sina_RING"/>
    <property type="match status" value="1"/>
</dbReference>
<dbReference type="OMA" id="DHITPPI"/>
<evidence type="ECO:0000256" key="5">
    <source>
        <dbReference type="PROSITE-ProRule" id="PRU00175"/>
    </source>
</evidence>
<dbReference type="InterPro" id="IPR004162">
    <property type="entry name" value="SINA-like_animal"/>
</dbReference>
<evidence type="ECO:0000256" key="3">
    <source>
        <dbReference type="ARBA" id="ARBA00022771"/>
    </source>
</evidence>
<dbReference type="InterPro" id="IPR018121">
    <property type="entry name" value="7-in-absentia-prot_TRAF-dom"/>
</dbReference>
<dbReference type="OrthoDB" id="941555at2759"/>
<evidence type="ECO:0000313" key="9">
    <source>
        <dbReference type="Proteomes" id="UP000027135"/>
    </source>
</evidence>
<dbReference type="GO" id="GO:0008270">
    <property type="term" value="F:zinc ion binding"/>
    <property type="evidence" value="ECO:0007669"/>
    <property type="project" value="UniProtKB-KW"/>
</dbReference>
<dbReference type="EC" id="2.3.2.27" evidence="6"/>
<comment type="domain">
    <text evidence="6">The RING-type zinc finger domain is essential for ubiquitin ligase activity.</text>
</comment>
<evidence type="ECO:0000256" key="2">
    <source>
        <dbReference type="ARBA" id="ARBA00022723"/>
    </source>
</evidence>